<proteinExistence type="predicted"/>
<keyword evidence="10" id="KW-1185">Reference proteome</keyword>
<evidence type="ECO:0000256" key="7">
    <source>
        <dbReference type="SAM" id="Phobius"/>
    </source>
</evidence>
<dbReference type="Proteomes" id="UP001057498">
    <property type="component" value="Chromosome"/>
</dbReference>
<dbReference type="PROSITE" id="PS50011">
    <property type="entry name" value="PROTEIN_KINASE_DOM"/>
    <property type="match status" value="1"/>
</dbReference>
<dbReference type="EMBL" id="AP025730">
    <property type="protein sequence ID" value="BDI04877.1"/>
    <property type="molecule type" value="Genomic_DNA"/>
</dbReference>
<organism evidence="9 10">
    <name type="scientific">Sphaerotilus microaerophilus</name>
    <dbReference type="NCBI Taxonomy" id="2914710"/>
    <lineage>
        <taxon>Bacteria</taxon>
        <taxon>Pseudomonadati</taxon>
        <taxon>Pseudomonadota</taxon>
        <taxon>Betaproteobacteria</taxon>
        <taxon>Burkholderiales</taxon>
        <taxon>Sphaerotilaceae</taxon>
        <taxon>Sphaerotilus</taxon>
    </lineage>
</organism>
<feature type="region of interest" description="Disordered" evidence="6">
    <location>
        <begin position="1"/>
        <end position="21"/>
    </location>
</feature>
<dbReference type="InterPro" id="IPR008266">
    <property type="entry name" value="Tyr_kinase_AS"/>
</dbReference>
<evidence type="ECO:0000313" key="10">
    <source>
        <dbReference type="Proteomes" id="UP001057498"/>
    </source>
</evidence>
<name>A0ABM7YKM4_9BURK</name>
<dbReference type="InterPro" id="IPR017441">
    <property type="entry name" value="Protein_kinase_ATP_BS"/>
</dbReference>
<evidence type="ECO:0000256" key="3">
    <source>
        <dbReference type="ARBA" id="ARBA00022777"/>
    </source>
</evidence>
<dbReference type="PROSITE" id="PS00107">
    <property type="entry name" value="PROTEIN_KINASE_ATP"/>
    <property type="match status" value="1"/>
</dbReference>
<feature type="compositionally biased region" description="Basic and acidic residues" evidence="6">
    <location>
        <begin position="1"/>
        <end position="10"/>
    </location>
</feature>
<keyword evidence="2 5" id="KW-0547">Nucleotide-binding</keyword>
<keyword evidence="7" id="KW-1133">Transmembrane helix</keyword>
<dbReference type="Pfam" id="PF14326">
    <property type="entry name" value="DUF4384"/>
    <property type="match status" value="1"/>
</dbReference>
<dbReference type="SUPFAM" id="SSF56112">
    <property type="entry name" value="Protein kinase-like (PK-like)"/>
    <property type="match status" value="1"/>
</dbReference>
<evidence type="ECO:0000259" key="8">
    <source>
        <dbReference type="PROSITE" id="PS50011"/>
    </source>
</evidence>
<dbReference type="InterPro" id="IPR025493">
    <property type="entry name" value="DUF4384"/>
</dbReference>
<feature type="domain" description="Protein kinase" evidence="8">
    <location>
        <begin position="42"/>
        <end position="321"/>
    </location>
</feature>
<dbReference type="RefSeq" id="WP_251972963.1">
    <property type="nucleotide sequence ID" value="NZ_AP025730.1"/>
</dbReference>
<keyword evidence="7" id="KW-0812">Transmembrane</keyword>
<keyword evidence="7" id="KW-0472">Membrane</keyword>
<evidence type="ECO:0000256" key="4">
    <source>
        <dbReference type="ARBA" id="ARBA00022840"/>
    </source>
</evidence>
<accession>A0ABM7YKM4</accession>
<keyword evidence="3" id="KW-0418">Kinase</keyword>
<protein>
    <recommendedName>
        <fullName evidence="8">Protein kinase domain-containing protein</fullName>
    </recommendedName>
</protein>
<dbReference type="InterPro" id="IPR020635">
    <property type="entry name" value="Tyr_kinase_cat_dom"/>
</dbReference>
<dbReference type="PROSITE" id="PS00109">
    <property type="entry name" value="PROTEIN_KINASE_TYR"/>
    <property type="match status" value="1"/>
</dbReference>
<gene>
    <name evidence="9" type="ORF">CATMQ487_18470</name>
</gene>
<dbReference type="Gene3D" id="1.10.510.10">
    <property type="entry name" value="Transferase(Phosphotransferase) domain 1"/>
    <property type="match status" value="1"/>
</dbReference>
<keyword evidence="4 5" id="KW-0067">ATP-binding</keyword>
<keyword evidence="1" id="KW-0808">Transferase</keyword>
<reference evidence="9" key="1">
    <citation type="submission" date="2022-04" db="EMBL/GenBank/DDBJ databases">
        <title>Whole genome sequence of Sphaerotilus sp. FB-5.</title>
        <authorList>
            <person name="Takeda M."/>
            <person name="Narihara S."/>
            <person name="Akimoto M."/>
            <person name="Akimoto R."/>
            <person name="Nishiyashiki S."/>
            <person name="Murakami T."/>
        </authorList>
    </citation>
    <scope>NUCLEOTIDE SEQUENCE</scope>
    <source>
        <strain evidence="9">FB-5</strain>
    </source>
</reference>
<dbReference type="PANTHER" id="PTHR43289">
    <property type="entry name" value="MITOGEN-ACTIVATED PROTEIN KINASE KINASE KINASE 20-RELATED"/>
    <property type="match status" value="1"/>
</dbReference>
<dbReference type="CDD" id="cd14014">
    <property type="entry name" value="STKc_PknB_like"/>
    <property type="match status" value="1"/>
</dbReference>
<evidence type="ECO:0000256" key="6">
    <source>
        <dbReference type="SAM" id="MobiDB-lite"/>
    </source>
</evidence>
<sequence>MTMPDDDRTRMPPAGATRSAATTLTTALPPAALPPGTALAEFVIEGTIGEGGFGIVYRAHDTQLQRTVAVKEYMPASLAMRAGDGQITLRSERHRETFELGLRSFINEARLLAAFDHPALLKVYRFWEDHGTAYMVMPCYEGITLKDWLKERRAATGQPPDEAWWRERLPPLLDALALMHGQHCYHRDVAPDNIMLVGEALQPLLLDFGAARRVIGDATQALTVILKPGYAPVEQYAEVASMKQGPWTDVYALCAVLYCALTGAPPPPAVGRMVRDECVPVRVACAGRYSEDFLATIDAGLAVRPEDRPQDMAALAQRLGLVPQRGQPVRAAAAPPPGAVGVSAATAGAATSALPSTATAAPAVRRGGRWVVGAVAATLVLLAAGWVLLGRRPAPPDASVAGATAATPAASAIAPGLGGAAAAASSPGTAVGSAVAVPPLPPPPARGPFSPVAALEEVLRTADAAIQVDARADQERLVIDRDRLQFRLRGNVTGHVYVLFVGTDGRALQMLFPNAIDADNRLAAGQELVLPRPKWRITAGGAPGTDHVLVLLSPQPRRFEAAGARRDAREALTGFDLALARRAWAAPAGPRSAFAGEAACPTGADCDPRYGAVLLRIDEVAAPGR</sequence>
<dbReference type="InterPro" id="IPR011009">
    <property type="entry name" value="Kinase-like_dom_sf"/>
</dbReference>
<dbReference type="PANTHER" id="PTHR43289:SF34">
    <property type="entry name" value="SERINE_THREONINE-PROTEIN KINASE YBDM-RELATED"/>
    <property type="match status" value="1"/>
</dbReference>
<dbReference type="Pfam" id="PF00069">
    <property type="entry name" value="Pkinase"/>
    <property type="match status" value="1"/>
</dbReference>
<dbReference type="InterPro" id="IPR000719">
    <property type="entry name" value="Prot_kinase_dom"/>
</dbReference>
<feature type="transmembrane region" description="Helical" evidence="7">
    <location>
        <begin position="370"/>
        <end position="389"/>
    </location>
</feature>
<evidence type="ECO:0000256" key="5">
    <source>
        <dbReference type="PROSITE-ProRule" id="PRU10141"/>
    </source>
</evidence>
<evidence type="ECO:0000313" key="9">
    <source>
        <dbReference type="EMBL" id="BDI04877.1"/>
    </source>
</evidence>
<evidence type="ECO:0000256" key="2">
    <source>
        <dbReference type="ARBA" id="ARBA00022741"/>
    </source>
</evidence>
<dbReference type="SMART" id="SM00219">
    <property type="entry name" value="TyrKc"/>
    <property type="match status" value="1"/>
</dbReference>
<feature type="binding site" evidence="5">
    <location>
        <position position="71"/>
    </location>
    <ligand>
        <name>ATP</name>
        <dbReference type="ChEBI" id="CHEBI:30616"/>
    </ligand>
</feature>
<evidence type="ECO:0000256" key="1">
    <source>
        <dbReference type="ARBA" id="ARBA00022679"/>
    </source>
</evidence>